<protein>
    <submittedName>
        <fullName evidence="2">Uncharacterized protein</fullName>
    </submittedName>
</protein>
<feature type="region of interest" description="Disordered" evidence="1">
    <location>
        <begin position="1"/>
        <end position="32"/>
    </location>
</feature>
<dbReference type="STRING" id="983964.A0A2T3ZRT5"/>
<organism evidence="2 3">
    <name type="scientific">Trichoderma harzianum CBS 226.95</name>
    <dbReference type="NCBI Taxonomy" id="983964"/>
    <lineage>
        <taxon>Eukaryota</taxon>
        <taxon>Fungi</taxon>
        <taxon>Dikarya</taxon>
        <taxon>Ascomycota</taxon>
        <taxon>Pezizomycotina</taxon>
        <taxon>Sordariomycetes</taxon>
        <taxon>Hypocreomycetidae</taxon>
        <taxon>Hypocreales</taxon>
        <taxon>Hypocreaceae</taxon>
        <taxon>Trichoderma</taxon>
    </lineage>
</organism>
<feature type="compositionally biased region" description="Polar residues" evidence="1">
    <location>
        <begin position="188"/>
        <end position="203"/>
    </location>
</feature>
<accession>A0A2T3ZRT5</accession>
<feature type="region of interest" description="Disordered" evidence="1">
    <location>
        <begin position="112"/>
        <end position="149"/>
    </location>
</feature>
<feature type="region of interest" description="Disordered" evidence="1">
    <location>
        <begin position="259"/>
        <end position="279"/>
    </location>
</feature>
<feature type="compositionally biased region" description="Acidic residues" evidence="1">
    <location>
        <begin position="138"/>
        <end position="149"/>
    </location>
</feature>
<evidence type="ECO:0000256" key="1">
    <source>
        <dbReference type="SAM" id="MobiDB-lite"/>
    </source>
</evidence>
<feature type="region of interest" description="Disordered" evidence="1">
    <location>
        <begin position="652"/>
        <end position="674"/>
    </location>
</feature>
<reference evidence="2 3" key="1">
    <citation type="submission" date="2016-07" db="EMBL/GenBank/DDBJ databases">
        <title>Multiple horizontal gene transfer events from other fungi enriched the ability of initially mycotrophic Trichoderma (Ascomycota) to feed on dead plant biomass.</title>
        <authorList>
            <consortium name="DOE Joint Genome Institute"/>
            <person name="Aerts A."/>
            <person name="Atanasova L."/>
            <person name="Chenthamara K."/>
            <person name="Zhang J."/>
            <person name="Grujic M."/>
            <person name="Henrissat B."/>
            <person name="Kuo A."/>
            <person name="Salamov A."/>
            <person name="Lipzen A."/>
            <person name="Labutti K."/>
            <person name="Barry K."/>
            <person name="Miao Y."/>
            <person name="Rahimi M.J."/>
            <person name="Shen Q."/>
            <person name="Grigoriev I.V."/>
            <person name="Kubicek C.P."/>
            <person name="Druzhinina I.S."/>
        </authorList>
    </citation>
    <scope>NUCLEOTIDE SEQUENCE [LARGE SCALE GENOMIC DNA]</scope>
    <source>
        <strain evidence="2 3">CBS 226.95</strain>
    </source>
</reference>
<sequence>MPRPSQQLSAEEHRKLERQRSQKRRKTLLQKQRVATIEEATHTPYVRVIERITQTQPLDDPAIINSPSPLVPNQREKARAVRPIAPAIARSLPTLSHKGNEDDELDRERALGAARSRRYYERQRQIRQQQRQKQPEEQQPDEQLPDELQPDEQSSYDILTTAPLDSSNISDALDEPFIPASLRGSENIFASHSPRPSLTPLTSAIQQPPIPQTAAQRTSNALQLQKTPAGPSFINQQARVYQQVFKDCFHTQCSCQPSSTASHQSDNSDGANSSGENSTASLRELAAQFKTELPDLYTILQPHVFSNTDNTTANTTYPQSYFSRCKKLLTPPSRPQRLSIYKDEQTILQHAHDSVKISRLWDVDSVWLGATALEAIRPTYKFTISFLPPFSRSITGNQAIQPHGVNLGSTRNIFLGSATGVDFSLSVFVFFPETNSPSAPMFKHGQTRKAITALSLDRQRDLRQELPQSFDIANAKSKSYQEKPASQRWRGEDESRALHLRYTLPGSCLAAFWREFTSRCNEIRIPRHGQAGNNSTPATFAYFRNPQLLFQAHDLKNQFAHPMAQGAIQSFIETIFTLVNPEFLDLRSCWLDIGFRDMPAGRNADRTEIPLTLLWKQQYNKQYHSHITAVSPSISLKPIYYRLHHIRDAEGYSAEAQPPQKGQRASSRYPGHPGSHTLGIVHGKSYSCSKELFSTMYSGYRTFSTSSIASLALTETMANTLYADAQQKSRAPNHSAPSSKNLEAAWDANKRHLLAVASHQHPTSYAARKEITFRFNVILTMFSRGSFDPVAYPYMGAVESAHYPFWIIPTVDLISFITMQACRFILPVDQLFYQARLLNQSKAAGDSTLRAATYAQVMAGFYTAQLMLRLLALSLHDSAHEGLSYDKWIWLSSWKTQKIENGQRVVYTRKGLGLSQAIERMGTLWFEARHFYWPGGHIAIAELMRLYIPRSPLQARWSHQASIQAGSARSISPAYFITLWMDEAKEASLAGDVSLVTRLYERAITLTAEEVGRSYSQHLLAKLQFFWTRLRRAVEDLPLKLPRLEKISRDVMQPRGKILTAEVLLEVYQEAWNYYYPASSTTSLAESSPSLQPLPEAIPCWIGTKDVNPQKWSDFVFAKLFVTGSKSTWHNAPFLALYRELRQVFLASYSSEGAQERWDNSFQFRIGRYIMVMFNGDKSKEANTSNRMRAYPTLFSLQYWAPYMFSSQRRFTKPLHQCELYLGESAYKDTPIYAGPRQLSQIDRFLQALWITNVIGNSLQSRYVFKYDDSNKAICYRAIQKLYFLIGKVWEVESAVVVDDNALLYNKRFINPFDFTYDHQANSRATTNFSYYYIFNTSN</sequence>
<dbReference type="EMBL" id="KZ679718">
    <property type="protein sequence ID" value="PTB47505.1"/>
    <property type="molecule type" value="Genomic_DNA"/>
</dbReference>
<evidence type="ECO:0000313" key="2">
    <source>
        <dbReference type="EMBL" id="PTB47505.1"/>
    </source>
</evidence>
<name>A0A2T3ZRT5_TRIHA</name>
<evidence type="ECO:0000313" key="3">
    <source>
        <dbReference type="Proteomes" id="UP000241690"/>
    </source>
</evidence>
<gene>
    <name evidence="2" type="ORF">M431DRAFT_488536</name>
</gene>
<dbReference type="RefSeq" id="XP_024767182.1">
    <property type="nucleotide sequence ID" value="XM_024916567.1"/>
</dbReference>
<proteinExistence type="predicted"/>
<feature type="region of interest" description="Disordered" evidence="1">
    <location>
        <begin position="188"/>
        <end position="221"/>
    </location>
</feature>
<dbReference type="GeneID" id="36625136"/>
<feature type="compositionally biased region" description="Low complexity" evidence="1">
    <location>
        <begin position="204"/>
        <end position="216"/>
    </location>
</feature>
<feature type="compositionally biased region" description="Basic and acidic residues" evidence="1">
    <location>
        <begin position="10"/>
        <end position="20"/>
    </location>
</feature>
<dbReference type="Proteomes" id="UP000241690">
    <property type="component" value="Unassembled WGS sequence"/>
</dbReference>
<feature type="region of interest" description="Disordered" evidence="1">
    <location>
        <begin position="59"/>
        <end position="78"/>
    </location>
</feature>
<keyword evidence="3" id="KW-1185">Reference proteome</keyword>